<name>A0ABV9TPM1_9ACTN</name>
<evidence type="ECO:0000313" key="2">
    <source>
        <dbReference type="Proteomes" id="UP001595872"/>
    </source>
</evidence>
<comment type="caution">
    <text evidence="1">The sequence shown here is derived from an EMBL/GenBank/DDBJ whole genome shotgun (WGS) entry which is preliminary data.</text>
</comment>
<dbReference type="RefSeq" id="WP_378251758.1">
    <property type="nucleotide sequence ID" value="NZ_JBHSIT010000001.1"/>
</dbReference>
<gene>
    <name evidence="1" type="ORF">ACFPCY_01745</name>
</gene>
<organism evidence="1 2">
    <name type="scientific">Actinomadura gamaensis</name>
    <dbReference type="NCBI Taxonomy" id="1763541"/>
    <lineage>
        <taxon>Bacteria</taxon>
        <taxon>Bacillati</taxon>
        <taxon>Actinomycetota</taxon>
        <taxon>Actinomycetes</taxon>
        <taxon>Streptosporangiales</taxon>
        <taxon>Thermomonosporaceae</taxon>
        <taxon>Actinomadura</taxon>
    </lineage>
</organism>
<sequence length="121" mass="12848">MTEPNHGGTAHDHEFARGAAALLRRELARPSAPGSPSDVTVRTNVPAAAFGNWDAASTLAETAARGHAEFTAAYRLLFSEIRTAAEALERTADTVREAEAANVDRVGRVREILEGGPQETP</sequence>
<reference evidence="2" key="1">
    <citation type="journal article" date="2019" name="Int. J. Syst. Evol. Microbiol.">
        <title>The Global Catalogue of Microorganisms (GCM) 10K type strain sequencing project: providing services to taxonomists for standard genome sequencing and annotation.</title>
        <authorList>
            <consortium name="The Broad Institute Genomics Platform"/>
            <consortium name="The Broad Institute Genome Sequencing Center for Infectious Disease"/>
            <person name="Wu L."/>
            <person name="Ma J."/>
        </authorList>
    </citation>
    <scope>NUCLEOTIDE SEQUENCE [LARGE SCALE GENOMIC DNA]</scope>
    <source>
        <strain evidence="2">KLKA75</strain>
    </source>
</reference>
<proteinExistence type="predicted"/>
<dbReference type="Proteomes" id="UP001595872">
    <property type="component" value="Unassembled WGS sequence"/>
</dbReference>
<protein>
    <submittedName>
        <fullName evidence="1">Uncharacterized protein</fullName>
    </submittedName>
</protein>
<dbReference type="EMBL" id="JBHSIT010000001">
    <property type="protein sequence ID" value="MFC4906032.1"/>
    <property type="molecule type" value="Genomic_DNA"/>
</dbReference>
<evidence type="ECO:0000313" key="1">
    <source>
        <dbReference type="EMBL" id="MFC4906032.1"/>
    </source>
</evidence>
<accession>A0ABV9TPM1</accession>
<keyword evidence="2" id="KW-1185">Reference proteome</keyword>